<dbReference type="GO" id="GO:0070530">
    <property type="term" value="F:K63-linked polyubiquitin modification-dependent protein binding"/>
    <property type="evidence" value="ECO:0007669"/>
    <property type="project" value="TreeGrafter"/>
</dbReference>
<dbReference type="GO" id="GO:0005737">
    <property type="term" value="C:cytoplasm"/>
    <property type="evidence" value="ECO:0007669"/>
    <property type="project" value="TreeGrafter"/>
</dbReference>
<evidence type="ECO:0000256" key="5">
    <source>
        <dbReference type="ARBA" id="ARBA00022723"/>
    </source>
</evidence>
<evidence type="ECO:0000256" key="3">
    <source>
        <dbReference type="ARBA" id="ARBA00012759"/>
    </source>
</evidence>
<dbReference type="Proteomes" id="UP000838412">
    <property type="component" value="Chromosome 1"/>
</dbReference>
<dbReference type="PANTHER" id="PTHR13367:SF3">
    <property type="entry name" value="TUMOR NECROSIS FACTOR ALPHA-INDUCED PROTEIN 3"/>
    <property type="match status" value="1"/>
</dbReference>
<keyword evidence="6" id="KW-0863">Zinc-finger</keyword>
<evidence type="ECO:0000256" key="8">
    <source>
        <dbReference type="ARBA" id="ARBA00022801"/>
    </source>
</evidence>
<feature type="domain" description="OTU" evidence="12">
    <location>
        <begin position="22"/>
        <end position="87"/>
    </location>
</feature>
<dbReference type="GO" id="GO:0008270">
    <property type="term" value="F:zinc ion binding"/>
    <property type="evidence" value="ECO:0007669"/>
    <property type="project" value="UniProtKB-KW"/>
</dbReference>
<feature type="compositionally biased region" description="Pro residues" evidence="11">
    <location>
        <begin position="235"/>
        <end position="247"/>
    </location>
</feature>
<keyword evidence="7" id="KW-0833">Ubl conjugation pathway</keyword>
<dbReference type="GO" id="GO:0005634">
    <property type="term" value="C:nucleus"/>
    <property type="evidence" value="ECO:0007669"/>
    <property type="project" value="TreeGrafter"/>
</dbReference>
<proteinExistence type="inferred from homology"/>
<evidence type="ECO:0000256" key="11">
    <source>
        <dbReference type="SAM" id="MobiDB-lite"/>
    </source>
</evidence>
<dbReference type="GO" id="GO:0035523">
    <property type="term" value="P:protein K29-linked deubiquitination"/>
    <property type="evidence" value="ECO:0007669"/>
    <property type="project" value="TreeGrafter"/>
</dbReference>
<feature type="compositionally biased region" description="Low complexity" evidence="11">
    <location>
        <begin position="223"/>
        <end position="234"/>
    </location>
</feature>
<dbReference type="GO" id="GO:0007010">
    <property type="term" value="P:cytoskeleton organization"/>
    <property type="evidence" value="ECO:0007669"/>
    <property type="project" value="TreeGrafter"/>
</dbReference>
<dbReference type="GO" id="GO:0030177">
    <property type="term" value="P:positive regulation of Wnt signaling pathway"/>
    <property type="evidence" value="ECO:0007669"/>
    <property type="project" value="TreeGrafter"/>
</dbReference>
<comment type="similarity">
    <text evidence="2">Belongs to the peptidase C64 family.</text>
</comment>
<evidence type="ECO:0000256" key="10">
    <source>
        <dbReference type="ARBA" id="ARBA00022833"/>
    </source>
</evidence>
<gene>
    <name evidence="13" type="primary">TNFAIP3</name>
    <name evidence="13" type="ORF">BLAG_LOCUS765</name>
</gene>
<evidence type="ECO:0000256" key="6">
    <source>
        <dbReference type="ARBA" id="ARBA00022771"/>
    </source>
</evidence>
<dbReference type="PANTHER" id="PTHR13367">
    <property type="entry name" value="UBIQUITIN THIOESTERASE"/>
    <property type="match status" value="1"/>
</dbReference>
<dbReference type="GO" id="GO:0071947">
    <property type="term" value="P:protein deubiquitination involved in ubiquitin-dependent protein catabolic process"/>
    <property type="evidence" value="ECO:0007669"/>
    <property type="project" value="TreeGrafter"/>
</dbReference>
<dbReference type="InterPro" id="IPR051346">
    <property type="entry name" value="OTU_Deubiquitinase"/>
</dbReference>
<accession>A0A8J9YIA6</accession>
<feature type="region of interest" description="Disordered" evidence="11">
    <location>
        <begin position="196"/>
        <end position="248"/>
    </location>
</feature>
<evidence type="ECO:0000313" key="14">
    <source>
        <dbReference type="Proteomes" id="UP000838412"/>
    </source>
</evidence>
<dbReference type="AlphaFoldDB" id="A0A8J9YIA6"/>
<keyword evidence="10" id="KW-0862">Zinc</keyword>
<keyword evidence="8" id="KW-0378">Hydrolase</keyword>
<dbReference type="InterPro" id="IPR003323">
    <property type="entry name" value="OTU_dom"/>
</dbReference>
<dbReference type="GO" id="GO:1990168">
    <property type="term" value="P:protein K33-linked deubiquitination"/>
    <property type="evidence" value="ECO:0007669"/>
    <property type="project" value="TreeGrafter"/>
</dbReference>
<keyword evidence="5" id="KW-0479">Metal-binding</keyword>
<name>A0A8J9YIA6_BRALA</name>
<dbReference type="GO" id="GO:0016477">
    <property type="term" value="P:cell migration"/>
    <property type="evidence" value="ECO:0007669"/>
    <property type="project" value="TreeGrafter"/>
</dbReference>
<dbReference type="EMBL" id="OV696686">
    <property type="protein sequence ID" value="CAH1229024.1"/>
    <property type="molecule type" value="Genomic_DNA"/>
</dbReference>
<keyword evidence="4" id="KW-0645">Protease</keyword>
<protein>
    <recommendedName>
        <fullName evidence="3">ubiquitinyl hydrolase 1</fullName>
        <ecNumber evidence="3">3.4.19.12</ecNumber>
    </recommendedName>
</protein>
<dbReference type="OrthoDB" id="10042770at2759"/>
<comment type="catalytic activity">
    <reaction evidence="1">
        <text>Thiol-dependent hydrolysis of ester, thioester, amide, peptide and isopeptide bonds formed by the C-terminal Gly of ubiquitin (a 76-residue protein attached to proteins as an intracellular targeting signal).</text>
        <dbReference type="EC" id="3.4.19.12"/>
    </reaction>
</comment>
<evidence type="ECO:0000256" key="7">
    <source>
        <dbReference type="ARBA" id="ARBA00022786"/>
    </source>
</evidence>
<evidence type="ECO:0000259" key="12">
    <source>
        <dbReference type="Pfam" id="PF02338"/>
    </source>
</evidence>
<evidence type="ECO:0000256" key="1">
    <source>
        <dbReference type="ARBA" id="ARBA00000707"/>
    </source>
</evidence>
<dbReference type="Pfam" id="PF02338">
    <property type="entry name" value="OTU"/>
    <property type="match status" value="1"/>
</dbReference>
<evidence type="ECO:0000313" key="13">
    <source>
        <dbReference type="EMBL" id="CAH1229024.1"/>
    </source>
</evidence>
<evidence type="ECO:0000256" key="4">
    <source>
        <dbReference type="ARBA" id="ARBA00022670"/>
    </source>
</evidence>
<dbReference type="EC" id="3.4.19.12" evidence="3"/>
<keyword evidence="14" id="KW-1185">Reference proteome</keyword>
<sequence length="362" mass="40309">MVTMTTPEPTNPVNGQHCYRSLEEFHVFTLANVLRRPIIIIADPVYRNVEGHSLAPVHFGGIYLPLLWRPQHCVRYPIVLAFHNQHFTPLIAEEVVPAPNGPASSQSMPPAQQQAFPLTARDLRLFQVQYLQPREENRVMELLHQYLHIVEVPLGDDDRNSVPAALIDGPPVPAELNFITDLLQYDWSGQRVRESWAPEAEATGSQCSQGAEGLSVSVSSALPTTPAQQTQPTMQSPPPVSTLPTQPPGTQQCVYKGCNRGAQEQYGFLCQQHHQKFYEDKARYSRANSEQSIQGIKLHLPVVEGVQAKLPVNPRAHKVLKMVKDSHLLEPHLLERTRPASMVNQGFQPTGISVGPAMTFVD</sequence>
<keyword evidence="9" id="KW-0788">Thiol protease</keyword>
<dbReference type="GO" id="GO:0004843">
    <property type="term" value="F:cysteine-type deubiquitinase activity"/>
    <property type="evidence" value="ECO:0007669"/>
    <property type="project" value="UniProtKB-EC"/>
</dbReference>
<reference evidence="13" key="1">
    <citation type="submission" date="2022-01" db="EMBL/GenBank/DDBJ databases">
        <authorList>
            <person name="Braso-Vives M."/>
        </authorList>
    </citation>
    <scope>NUCLEOTIDE SEQUENCE</scope>
</reference>
<evidence type="ECO:0000256" key="2">
    <source>
        <dbReference type="ARBA" id="ARBA00005865"/>
    </source>
</evidence>
<organism evidence="13 14">
    <name type="scientific">Branchiostoma lanceolatum</name>
    <name type="common">Common lancelet</name>
    <name type="synonym">Amphioxus lanceolatum</name>
    <dbReference type="NCBI Taxonomy" id="7740"/>
    <lineage>
        <taxon>Eukaryota</taxon>
        <taxon>Metazoa</taxon>
        <taxon>Chordata</taxon>
        <taxon>Cephalochordata</taxon>
        <taxon>Leptocardii</taxon>
        <taxon>Amphioxiformes</taxon>
        <taxon>Branchiostomatidae</taxon>
        <taxon>Branchiostoma</taxon>
    </lineage>
</organism>
<evidence type="ECO:0000256" key="9">
    <source>
        <dbReference type="ARBA" id="ARBA00022807"/>
    </source>
</evidence>